<organism evidence="2 3">
    <name type="scientific">Chiloscyllium punctatum</name>
    <name type="common">Brownbanded bambooshark</name>
    <name type="synonym">Hemiscyllium punctatum</name>
    <dbReference type="NCBI Taxonomy" id="137246"/>
    <lineage>
        <taxon>Eukaryota</taxon>
        <taxon>Metazoa</taxon>
        <taxon>Chordata</taxon>
        <taxon>Craniata</taxon>
        <taxon>Vertebrata</taxon>
        <taxon>Chondrichthyes</taxon>
        <taxon>Elasmobranchii</taxon>
        <taxon>Galeomorphii</taxon>
        <taxon>Galeoidea</taxon>
        <taxon>Orectolobiformes</taxon>
        <taxon>Hemiscylliidae</taxon>
        <taxon>Chiloscyllium</taxon>
    </lineage>
</organism>
<protein>
    <submittedName>
        <fullName evidence="2">Uncharacterized protein</fullName>
    </submittedName>
</protein>
<evidence type="ECO:0000313" key="3">
    <source>
        <dbReference type="Proteomes" id="UP000287033"/>
    </source>
</evidence>
<reference evidence="2 3" key="1">
    <citation type="journal article" date="2018" name="Nat. Ecol. Evol.">
        <title>Shark genomes provide insights into elasmobranch evolution and the origin of vertebrates.</title>
        <authorList>
            <person name="Hara Y"/>
            <person name="Yamaguchi K"/>
            <person name="Onimaru K"/>
            <person name="Kadota M"/>
            <person name="Koyanagi M"/>
            <person name="Keeley SD"/>
            <person name="Tatsumi K"/>
            <person name="Tanaka K"/>
            <person name="Motone F"/>
            <person name="Kageyama Y"/>
            <person name="Nozu R"/>
            <person name="Adachi N"/>
            <person name="Nishimura O"/>
            <person name="Nakagawa R"/>
            <person name="Tanegashima C"/>
            <person name="Kiyatake I"/>
            <person name="Matsumoto R"/>
            <person name="Murakumo K"/>
            <person name="Nishida K"/>
            <person name="Terakita A"/>
            <person name="Kuratani S"/>
            <person name="Sato K"/>
            <person name="Hyodo S Kuraku.S."/>
        </authorList>
    </citation>
    <scope>NUCLEOTIDE SEQUENCE [LARGE SCALE GENOMIC DNA]</scope>
</reference>
<dbReference type="AlphaFoldDB" id="A0A401SHZ8"/>
<dbReference type="STRING" id="137246.A0A401SHZ8"/>
<dbReference type="EMBL" id="BEZZ01000278">
    <property type="protein sequence ID" value="GCC30004.1"/>
    <property type="molecule type" value="Genomic_DNA"/>
</dbReference>
<accession>A0A401SHZ8</accession>
<dbReference type="Proteomes" id="UP000287033">
    <property type="component" value="Unassembled WGS sequence"/>
</dbReference>
<dbReference type="OrthoDB" id="6058203at2759"/>
<evidence type="ECO:0000313" key="2">
    <source>
        <dbReference type="EMBL" id="GCC30004.1"/>
    </source>
</evidence>
<feature type="region of interest" description="Disordered" evidence="1">
    <location>
        <begin position="100"/>
        <end position="119"/>
    </location>
</feature>
<evidence type="ECO:0000256" key="1">
    <source>
        <dbReference type="SAM" id="MobiDB-lite"/>
    </source>
</evidence>
<sequence length="119" mass="13729">MRDQYKFIYLVLLEALTFGDTSISLKDFGQCMKIMAEKDTYTLSNGFSKEYETLQTFSQLFEFHRHREGLKTCNQIKNRFPNILPGKDQTADLAWSKVSRLSSPPSLPDIAFQPKAEPK</sequence>
<keyword evidence="3" id="KW-1185">Reference proteome</keyword>
<name>A0A401SHZ8_CHIPU</name>
<proteinExistence type="predicted"/>
<comment type="caution">
    <text evidence="2">The sequence shown here is derived from an EMBL/GenBank/DDBJ whole genome shotgun (WGS) entry which is preliminary data.</text>
</comment>
<gene>
    <name evidence="2" type="ORF">chiPu_0008448</name>
</gene>